<accession>A0A1I7MHH0</accession>
<dbReference type="STRING" id="574650.SAMN04487966_102320"/>
<dbReference type="EMBL" id="FPCG01000002">
    <property type="protein sequence ID" value="SFV21366.1"/>
    <property type="molecule type" value="Genomic_DNA"/>
</dbReference>
<keyword evidence="1" id="KW-0472">Membrane</keyword>
<proteinExistence type="predicted"/>
<organism evidence="2 3">
    <name type="scientific">Micrococcus terreus</name>
    <dbReference type="NCBI Taxonomy" id="574650"/>
    <lineage>
        <taxon>Bacteria</taxon>
        <taxon>Bacillati</taxon>
        <taxon>Actinomycetota</taxon>
        <taxon>Actinomycetes</taxon>
        <taxon>Micrococcales</taxon>
        <taxon>Micrococcaceae</taxon>
        <taxon>Micrococcus</taxon>
    </lineage>
</organism>
<dbReference type="AlphaFoldDB" id="A0A1I7MHH0"/>
<sequence>MGETRMNRCIRPWREDDSGQTTILVVGLSAICILLATVILAATAVNIEARRLLSLADGASAAAADSFTLDVGEDPEGSAPVLTQERAAATVQQYLESAAASSRFEGLRVQEVRVGDQGQTVDVVLTATARPPIANIVVPDGVTVLATSSSRTALTR</sequence>
<evidence type="ECO:0000256" key="1">
    <source>
        <dbReference type="SAM" id="Phobius"/>
    </source>
</evidence>
<evidence type="ECO:0000313" key="3">
    <source>
        <dbReference type="Proteomes" id="UP000198881"/>
    </source>
</evidence>
<dbReference type="Proteomes" id="UP000198881">
    <property type="component" value="Unassembled WGS sequence"/>
</dbReference>
<protein>
    <recommendedName>
        <fullName evidence="4">Flp pilus-assembly TadE/G-like</fullName>
    </recommendedName>
</protein>
<reference evidence="2 3" key="1">
    <citation type="submission" date="2016-10" db="EMBL/GenBank/DDBJ databases">
        <authorList>
            <person name="de Groot N.N."/>
        </authorList>
    </citation>
    <scope>NUCLEOTIDE SEQUENCE [LARGE SCALE GENOMIC DNA]</scope>
    <source>
        <strain evidence="2 3">CGMCC 1.7054</strain>
    </source>
</reference>
<feature type="transmembrane region" description="Helical" evidence="1">
    <location>
        <begin position="21"/>
        <end position="45"/>
    </location>
</feature>
<gene>
    <name evidence="2" type="ORF">SAMN04487966_102320</name>
</gene>
<evidence type="ECO:0000313" key="2">
    <source>
        <dbReference type="EMBL" id="SFV21366.1"/>
    </source>
</evidence>
<evidence type="ECO:0008006" key="4">
    <source>
        <dbReference type="Google" id="ProtNLM"/>
    </source>
</evidence>
<keyword evidence="3" id="KW-1185">Reference proteome</keyword>
<keyword evidence="1" id="KW-0812">Transmembrane</keyword>
<keyword evidence="1" id="KW-1133">Transmembrane helix</keyword>
<name>A0A1I7MHH0_9MICC</name>